<dbReference type="Gene3D" id="3.30.40.10">
    <property type="entry name" value="Zinc/RING finger domain, C3HC4 (zinc finger)"/>
    <property type="match status" value="1"/>
</dbReference>
<dbReference type="SUPFAM" id="SSF57850">
    <property type="entry name" value="RING/U-box"/>
    <property type="match status" value="1"/>
</dbReference>
<keyword evidence="6" id="KW-1185">Reference proteome</keyword>
<dbReference type="AlphaFoldDB" id="A0AAE1UZS5"/>
<evidence type="ECO:0000313" key="6">
    <source>
        <dbReference type="Proteomes" id="UP001291623"/>
    </source>
</evidence>
<dbReference type="PROSITE" id="PS50089">
    <property type="entry name" value="ZF_RING_2"/>
    <property type="match status" value="1"/>
</dbReference>
<sequence>MSDLHVGRASVMEIPALSFGSGSVSSSSNSTNVEGIGVDPVGVVPAMCRFQGGWGFGNSTANAFPLNRSLAFTSDSSNSQKEIECPKRFNLTPSMKTLLKRNVTAFTAGFRSNSKFMQNPSESGPQSGDSQTSKSQDVVNSVVGKFQELNLDENTQKGDGQVDQKDEMILSLIDQMKDLERQVKERKDWAHQKAMQAARKLSHDLTELKTLRMEKEDKQRLKKGKLAIEDTTTKRLSDMEDALREASGQVNRANLALKKLETENAEIRAEMEASKLSASESAKTCMEAAKREKKCIKKLGVWDKQRKKLQEDIAAEKEKISDLKKQLVQVDAAQQDAEANWRQEQKAKEEASALVEDERRLKEAAEANNKRKLEVLRLKIEIDFQRHMDDLQRLEQDLSRLRASTELQNQSANLVTGNNNGEQPHKGDIARMLRELDRFEDSSEKDNSDRECLICMKDEVSVVFLPCAHQVVCANCNDNCGKKGRAKCPCCRVPIEQRIRVFGATS</sequence>
<evidence type="ECO:0000256" key="2">
    <source>
        <dbReference type="SAM" id="Coils"/>
    </source>
</evidence>
<feature type="coiled-coil region" evidence="2">
    <location>
        <begin position="306"/>
        <end position="411"/>
    </location>
</feature>
<comment type="caution">
    <text evidence="5">The sequence shown here is derived from an EMBL/GenBank/DDBJ whole genome shotgun (WGS) entry which is preliminary data.</text>
</comment>
<organism evidence="5 6">
    <name type="scientific">Anisodus tanguticus</name>
    <dbReference type="NCBI Taxonomy" id="243964"/>
    <lineage>
        <taxon>Eukaryota</taxon>
        <taxon>Viridiplantae</taxon>
        <taxon>Streptophyta</taxon>
        <taxon>Embryophyta</taxon>
        <taxon>Tracheophyta</taxon>
        <taxon>Spermatophyta</taxon>
        <taxon>Magnoliopsida</taxon>
        <taxon>eudicotyledons</taxon>
        <taxon>Gunneridae</taxon>
        <taxon>Pentapetalae</taxon>
        <taxon>asterids</taxon>
        <taxon>lamiids</taxon>
        <taxon>Solanales</taxon>
        <taxon>Solanaceae</taxon>
        <taxon>Solanoideae</taxon>
        <taxon>Hyoscyameae</taxon>
        <taxon>Anisodus</taxon>
    </lineage>
</organism>
<keyword evidence="1" id="KW-0862">Zinc</keyword>
<feature type="coiled-coil region" evidence="2">
    <location>
        <begin position="236"/>
        <end position="277"/>
    </location>
</feature>
<protein>
    <recommendedName>
        <fullName evidence="4">RING-type domain-containing protein</fullName>
    </recommendedName>
</protein>
<keyword evidence="1" id="KW-0479">Metal-binding</keyword>
<dbReference type="Proteomes" id="UP001291623">
    <property type="component" value="Unassembled WGS sequence"/>
</dbReference>
<dbReference type="InterPro" id="IPR046934">
    <property type="entry name" value="PIR2-like"/>
</dbReference>
<reference evidence="5" key="1">
    <citation type="submission" date="2023-12" db="EMBL/GenBank/DDBJ databases">
        <title>Genome assembly of Anisodus tanguticus.</title>
        <authorList>
            <person name="Wang Y.-J."/>
        </authorList>
    </citation>
    <scope>NUCLEOTIDE SEQUENCE</scope>
    <source>
        <strain evidence="5">KB-2021</strain>
        <tissue evidence="5">Leaf</tissue>
    </source>
</reference>
<gene>
    <name evidence="5" type="ORF">RND71_032367</name>
</gene>
<feature type="domain" description="RING-type" evidence="4">
    <location>
        <begin position="452"/>
        <end position="492"/>
    </location>
</feature>
<dbReference type="GO" id="GO:0008270">
    <property type="term" value="F:zinc ion binding"/>
    <property type="evidence" value="ECO:0007669"/>
    <property type="project" value="UniProtKB-KW"/>
</dbReference>
<name>A0AAE1UZS5_9SOLA</name>
<proteinExistence type="predicted"/>
<evidence type="ECO:0000256" key="3">
    <source>
        <dbReference type="SAM" id="MobiDB-lite"/>
    </source>
</evidence>
<dbReference type="InterPro" id="IPR001841">
    <property type="entry name" value="Znf_RING"/>
</dbReference>
<dbReference type="EMBL" id="JAVYJV010000017">
    <property type="protein sequence ID" value="KAK4349612.1"/>
    <property type="molecule type" value="Genomic_DNA"/>
</dbReference>
<keyword evidence="1" id="KW-0863">Zinc-finger</keyword>
<dbReference type="PANTHER" id="PTHR46405">
    <property type="entry name" value="OS05G0141500 PROTEIN"/>
    <property type="match status" value="1"/>
</dbReference>
<keyword evidence="2" id="KW-0175">Coiled coil</keyword>
<evidence type="ECO:0000256" key="1">
    <source>
        <dbReference type="PROSITE-ProRule" id="PRU00175"/>
    </source>
</evidence>
<evidence type="ECO:0000259" key="4">
    <source>
        <dbReference type="PROSITE" id="PS50089"/>
    </source>
</evidence>
<accession>A0AAE1UZS5</accession>
<dbReference type="Pfam" id="PF13920">
    <property type="entry name" value="zf-C3HC4_3"/>
    <property type="match status" value="1"/>
</dbReference>
<evidence type="ECO:0000313" key="5">
    <source>
        <dbReference type="EMBL" id="KAK4349612.1"/>
    </source>
</evidence>
<dbReference type="CDD" id="cd23128">
    <property type="entry name" value="RING-HC_MIP1-like"/>
    <property type="match status" value="1"/>
</dbReference>
<dbReference type="PANTHER" id="PTHR46405:SF3">
    <property type="entry name" value="RING_U-BOX SUPERFAMILY PROTEIN"/>
    <property type="match status" value="1"/>
</dbReference>
<feature type="region of interest" description="Disordered" evidence="3">
    <location>
        <begin position="114"/>
        <end position="137"/>
    </location>
</feature>
<dbReference type="InterPro" id="IPR013083">
    <property type="entry name" value="Znf_RING/FYVE/PHD"/>
</dbReference>